<reference evidence="2" key="1">
    <citation type="submission" date="2023-07" db="EMBL/GenBank/DDBJ databases">
        <authorList>
            <consortium name="AG Swart"/>
            <person name="Singh M."/>
            <person name="Singh A."/>
            <person name="Seah K."/>
            <person name="Emmerich C."/>
        </authorList>
    </citation>
    <scope>NUCLEOTIDE SEQUENCE</scope>
    <source>
        <strain evidence="2">DP1</strain>
    </source>
</reference>
<evidence type="ECO:0000313" key="2">
    <source>
        <dbReference type="EMBL" id="CAI2373428.1"/>
    </source>
</evidence>
<name>A0AAD1XIM8_EUPCR</name>
<sequence length="267" mass="30306">MEVQNKTTSFSESLKKKQEISASKRKDEERKVIGQGNNLPKTKIAATSVLTEVPEEGKVSVTPQDQQNVSQRSNFVKLCSQREGKFTPTKSELGPSQVDRSSKFCSSKFRKMSLMNVSSLLLSQPSLENAKIILSHPESDFVHCSYSSQSCSPSQISLKGLQEFLKDQAGVKSTKKASMFTLSLITCKDKQVIPFKMFRQSDLNFSREFCEQIHYADQDEDYDTDDEIMELSNRRVKNDLDLVFNEIFYKGTEMTSICRNARIGIEF</sequence>
<feature type="compositionally biased region" description="Basic and acidic residues" evidence="1">
    <location>
        <begin position="13"/>
        <end position="32"/>
    </location>
</feature>
<evidence type="ECO:0000256" key="1">
    <source>
        <dbReference type="SAM" id="MobiDB-lite"/>
    </source>
</evidence>
<accession>A0AAD1XIM8</accession>
<gene>
    <name evidence="2" type="ORF">ECRASSUSDP1_LOCUS14774</name>
</gene>
<feature type="compositionally biased region" description="Polar residues" evidence="1">
    <location>
        <begin position="1"/>
        <end position="12"/>
    </location>
</feature>
<proteinExistence type="predicted"/>
<keyword evidence="3" id="KW-1185">Reference proteome</keyword>
<organism evidence="2 3">
    <name type="scientific">Euplotes crassus</name>
    <dbReference type="NCBI Taxonomy" id="5936"/>
    <lineage>
        <taxon>Eukaryota</taxon>
        <taxon>Sar</taxon>
        <taxon>Alveolata</taxon>
        <taxon>Ciliophora</taxon>
        <taxon>Intramacronucleata</taxon>
        <taxon>Spirotrichea</taxon>
        <taxon>Hypotrichia</taxon>
        <taxon>Euplotida</taxon>
        <taxon>Euplotidae</taxon>
        <taxon>Moneuplotes</taxon>
    </lineage>
</organism>
<dbReference type="AlphaFoldDB" id="A0AAD1XIM8"/>
<comment type="caution">
    <text evidence="2">The sequence shown here is derived from an EMBL/GenBank/DDBJ whole genome shotgun (WGS) entry which is preliminary data.</text>
</comment>
<dbReference type="EMBL" id="CAMPGE010014778">
    <property type="protein sequence ID" value="CAI2373428.1"/>
    <property type="molecule type" value="Genomic_DNA"/>
</dbReference>
<feature type="region of interest" description="Disordered" evidence="1">
    <location>
        <begin position="1"/>
        <end position="38"/>
    </location>
</feature>
<protein>
    <submittedName>
        <fullName evidence="2">Uncharacterized protein</fullName>
    </submittedName>
</protein>
<dbReference type="Proteomes" id="UP001295684">
    <property type="component" value="Unassembled WGS sequence"/>
</dbReference>
<evidence type="ECO:0000313" key="3">
    <source>
        <dbReference type="Proteomes" id="UP001295684"/>
    </source>
</evidence>